<reference evidence="1 2" key="1">
    <citation type="submission" date="2019-01" db="EMBL/GenBank/DDBJ databases">
        <title>Draft genome sequences of three monokaryotic isolates of the white-rot basidiomycete fungus Dichomitus squalens.</title>
        <authorList>
            <consortium name="DOE Joint Genome Institute"/>
            <person name="Lopez S.C."/>
            <person name="Andreopoulos B."/>
            <person name="Pangilinan J."/>
            <person name="Lipzen A."/>
            <person name="Riley R."/>
            <person name="Ahrendt S."/>
            <person name="Ng V."/>
            <person name="Barry K."/>
            <person name="Daum C."/>
            <person name="Grigoriev I.V."/>
            <person name="Hilden K.S."/>
            <person name="Makela M.R."/>
            <person name="de Vries R.P."/>
        </authorList>
    </citation>
    <scope>NUCLEOTIDE SEQUENCE [LARGE SCALE GENOMIC DNA]</scope>
    <source>
        <strain evidence="1 2">CBS 464.89</strain>
    </source>
</reference>
<sequence length="163" mass="17815">MVIQIFASDPLSGFVSCQTAEGQHRRLASSSTKASARALDRQGVDFLSIEKRSRMSPRDGAIWGCENVQRSFYLTNPLSRLKLLQDIENLGDHSVISPKTTSDALGPHCRLRTDEAPEPSHVDVMPAFGLMNSQWDTCRVSTTVNIVQHSSGASVLCETIRGG</sequence>
<evidence type="ECO:0000313" key="2">
    <source>
        <dbReference type="Proteomes" id="UP000292082"/>
    </source>
</evidence>
<protein>
    <submittedName>
        <fullName evidence="1">Uncharacterized protein</fullName>
    </submittedName>
</protein>
<evidence type="ECO:0000313" key="1">
    <source>
        <dbReference type="EMBL" id="TBU55020.1"/>
    </source>
</evidence>
<organism evidence="1 2">
    <name type="scientific">Dichomitus squalens</name>
    <dbReference type="NCBI Taxonomy" id="114155"/>
    <lineage>
        <taxon>Eukaryota</taxon>
        <taxon>Fungi</taxon>
        <taxon>Dikarya</taxon>
        <taxon>Basidiomycota</taxon>
        <taxon>Agaricomycotina</taxon>
        <taxon>Agaricomycetes</taxon>
        <taxon>Polyporales</taxon>
        <taxon>Polyporaceae</taxon>
        <taxon>Dichomitus</taxon>
    </lineage>
</organism>
<keyword evidence="2" id="KW-1185">Reference proteome</keyword>
<proteinExistence type="predicted"/>
<gene>
    <name evidence="1" type="ORF">BD310DRAFT_934670</name>
</gene>
<accession>A0A4Q9PLE0</accession>
<dbReference type="Proteomes" id="UP000292082">
    <property type="component" value="Unassembled WGS sequence"/>
</dbReference>
<dbReference type="AlphaFoldDB" id="A0A4Q9PLE0"/>
<dbReference type="EMBL" id="ML145177">
    <property type="protein sequence ID" value="TBU55020.1"/>
    <property type="molecule type" value="Genomic_DNA"/>
</dbReference>
<name>A0A4Q9PLE0_9APHY</name>